<feature type="compositionally biased region" description="Polar residues" evidence="1">
    <location>
        <begin position="1"/>
        <end position="10"/>
    </location>
</feature>
<reference evidence="2" key="1">
    <citation type="journal article" date="2020" name="mSystems">
        <title>Genome- and Community-Level Interaction Insights into Carbon Utilization and Element Cycling Functions of Hydrothermarchaeota in Hydrothermal Sediment.</title>
        <authorList>
            <person name="Zhou Z."/>
            <person name="Liu Y."/>
            <person name="Xu W."/>
            <person name="Pan J."/>
            <person name="Luo Z.H."/>
            <person name="Li M."/>
        </authorList>
    </citation>
    <scope>NUCLEOTIDE SEQUENCE [LARGE SCALE GENOMIC DNA]</scope>
    <source>
        <strain evidence="2">SpSt-508</strain>
    </source>
</reference>
<dbReference type="Pfam" id="PF09837">
    <property type="entry name" value="DUF2064"/>
    <property type="match status" value="1"/>
</dbReference>
<dbReference type="SUPFAM" id="SSF53448">
    <property type="entry name" value="Nucleotide-diphospho-sugar transferases"/>
    <property type="match status" value="1"/>
</dbReference>
<dbReference type="AlphaFoldDB" id="A0A7C4QQB1"/>
<comment type="caution">
    <text evidence="2">The sequence shown here is derived from an EMBL/GenBank/DDBJ whole genome shotgun (WGS) entry which is preliminary data.</text>
</comment>
<evidence type="ECO:0000256" key="1">
    <source>
        <dbReference type="SAM" id="MobiDB-lite"/>
    </source>
</evidence>
<dbReference type="InterPro" id="IPR018641">
    <property type="entry name" value="Trfase_1_rSAM/seldom-assoc"/>
</dbReference>
<gene>
    <name evidence="2" type="ORF">ENS64_16705</name>
</gene>
<dbReference type="GO" id="GO:0016740">
    <property type="term" value="F:transferase activity"/>
    <property type="evidence" value="ECO:0007669"/>
    <property type="project" value="UniProtKB-KW"/>
</dbReference>
<evidence type="ECO:0000313" key="2">
    <source>
        <dbReference type="EMBL" id="HGT40887.1"/>
    </source>
</evidence>
<proteinExistence type="predicted"/>
<organism evidence="2">
    <name type="scientific">Schlesneria paludicola</name>
    <dbReference type="NCBI Taxonomy" id="360056"/>
    <lineage>
        <taxon>Bacteria</taxon>
        <taxon>Pseudomonadati</taxon>
        <taxon>Planctomycetota</taxon>
        <taxon>Planctomycetia</taxon>
        <taxon>Planctomycetales</taxon>
        <taxon>Planctomycetaceae</taxon>
        <taxon>Schlesneria</taxon>
    </lineage>
</organism>
<dbReference type="InterPro" id="IPR029044">
    <property type="entry name" value="Nucleotide-diphossugar_trans"/>
</dbReference>
<dbReference type="PANTHER" id="PTHR36529:SF1">
    <property type="entry name" value="GLYCOSYLTRANSFERASE"/>
    <property type="match status" value="1"/>
</dbReference>
<name>A0A7C4QQB1_9PLAN</name>
<accession>A0A7C4QQB1</accession>
<dbReference type="Gene3D" id="3.90.550.10">
    <property type="entry name" value="Spore Coat Polysaccharide Biosynthesis Protein SpsA, Chain A"/>
    <property type="match status" value="1"/>
</dbReference>
<dbReference type="PANTHER" id="PTHR36529">
    <property type="entry name" value="SLL1095 PROTEIN"/>
    <property type="match status" value="1"/>
</dbReference>
<protein>
    <submittedName>
        <fullName evidence="2">Glycosyltransferase</fullName>
    </submittedName>
</protein>
<sequence>MDASVESSPMHSARDARHAESSCAGSKRPPRRLLGVLAKWPRPGMVKTRLAAAVGAERAAQLAEAFLRDVVDRFANVADERWLGFAPDNDAARTWFRALSAERYTLWPQPAGGLGERIEAFFAAAASLGTVSAVLIGSDSPTLPTEFVEQAFGLLEEHPTVLGPAEDGGYYLIGARTPLTGVLRAVRWSSEHALRDTQAALHRAHLPPALLPTWYDLDAAVDLQRVMSDCQAARRRGQLCPAPRTEALLMRG</sequence>
<keyword evidence="2" id="KW-0808">Transferase</keyword>
<dbReference type="NCBIfam" id="TIGR04282">
    <property type="entry name" value="glyco_like_cofC"/>
    <property type="match status" value="1"/>
</dbReference>
<feature type="region of interest" description="Disordered" evidence="1">
    <location>
        <begin position="1"/>
        <end position="28"/>
    </location>
</feature>
<dbReference type="EMBL" id="DSVQ01000019">
    <property type="protein sequence ID" value="HGT40887.1"/>
    <property type="molecule type" value="Genomic_DNA"/>
</dbReference>